<feature type="compositionally biased region" description="Acidic residues" evidence="8">
    <location>
        <begin position="236"/>
        <end position="249"/>
    </location>
</feature>
<evidence type="ECO:0000256" key="6">
    <source>
        <dbReference type="ARBA" id="ARBA00023242"/>
    </source>
</evidence>
<feature type="region of interest" description="Disordered" evidence="8">
    <location>
        <begin position="138"/>
        <end position="200"/>
    </location>
</feature>
<dbReference type="GO" id="GO:0005634">
    <property type="term" value="C:nucleus"/>
    <property type="evidence" value="ECO:0007669"/>
    <property type="project" value="UniProtKB-SubCell"/>
</dbReference>
<evidence type="ECO:0000256" key="3">
    <source>
        <dbReference type="ARBA" id="ARBA00023125"/>
    </source>
</evidence>
<protein>
    <submittedName>
        <fullName evidence="10">OLC1v1029546C1</fullName>
    </submittedName>
</protein>
<sequence length="260" mass="29175">MDSSSSYFDHHHQRGTAINNSDEELIILSSSRPKKRAGRKKFKETRHPVYRGVRRRRWNSNKWVCEVREPNSQTRIWLGTYPTPEMAARAYDVAARAYNLSCLNFADSVRRLPVPASKDTKDIRKAAFEGAQLFKPADDQVSLSGGSGRSASFSTDDQTSGDQEEEEEEEGSCDLTRATSNANEVTSREIGGVGKDNEAHNTRDFGYEEALIDMVKGPLLSPPHTHFSQYGISTTFDDDDDDDGMESTDADQVSLWNYSF</sequence>
<dbReference type="Proteomes" id="UP001161247">
    <property type="component" value="Chromosome 2"/>
</dbReference>
<keyword evidence="5" id="KW-0804">Transcription</keyword>
<dbReference type="GO" id="GO:0003677">
    <property type="term" value="F:DNA binding"/>
    <property type="evidence" value="ECO:0007669"/>
    <property type="project" value="UniProtKB-KW"/>
</dbReference>
<keyword evidence="3" id="KW-0238">DNA-binding</keyword>
<evidence type="ECO:0000256" key="2">
    <source>
        <dbReference type="ARBA" id="ARBA00023015"/>
    </source>
</evidence>
<organism evidence="10 11">
    <name type="scientific">Oldenlandia corymbosa var. corymbosa</name>
    <dbReference type="NCBI Taxonomy" id="529605"/>
    <lineage>
        <taxon>Eukaryota</taxon>
        <taxon>Viridiplantae</taxon>
        <taxon>Streptophyta</taxon>
        <taxon>Embryophyta</taxon>
        <taxon>Tracheophyta</taxon>
        <taxon>Spermatophyta</taxon>
        <taxon>Magnoliopsida</taxon>
        <taxon>eudicotyledons</taxon>
        <taxon>Gunneridae</taxon>
        <taxon>Pentapetalae</taxon>
        <taxon>asterids</taxon>
        <taxon>lamiids</taxon>
        <taxon>Gentianales</taxon>
        <taxon>Rubiaceae</taxon>
        <taxon>Rubioideae</taxon>
        <taxon>Spermacoceae</taxon>
        <taxon>Hedyotis-Oldenlandia complex</taxon>
        <taxon>Oldenlandia</taxon>
    </lineage>
</organism>
<dbReference type="EMBL" id="OX459119">
    <property type="protein sequence ID" value="CAI9093933.1"/>
    <property type="molecule type" value="Genomic_DNA"/>
</dbReference>
<feature type="domain" description="AP2/ERF" evidence="9">
    <location>
        <begin position="49"/>
        <end position="98"/>
    </location>
</feature>
<gene>
    <name evidence="10" type="ORF">OLC1_LOCUS5225</name>
</gene>
<evidence type="ECO:0000256" key="1">
    <source>
        <dbReference type="ARBA" id="ARBA00004123"/>
    </source>
</evidence>
<keyword evidence="2" id="KW-0805">Transcription regulation</keyword>
<dbReference type="PANTHER" id="PTHR31839:SF2">
    <property type="entry name" value="DEHYDRATION-RESPONSIVE ELEMENT-BINDING PROTEIN 1D"/>
    <property type="match status" value="1"/>
</dbReference>
<feature type="region of interest" description="Disordered" evidence="8">
    <location>
        <begin position="231"/>
        <end position="250"/>
    </location>
</feature>
<dbReference type="SMART" id="SM00380">
    <property type="entry name" value="AP2"/>
    <property type="match status" value="1"/>
</dbReference>
<evidence type="ECO:0000259" key="9">
    <source>
        <dbReference type="PROSITE" id="PS51032"/>
    </source>
</evidence>
<dbReference type="InterPro" id="IPR036955">
    <property type="entry name" value="AP2/ERF_dom_sf"/>
</dbReference>
<dbReference type="GO" id="GO:0003700">
    <property type="term" value="F:DNA-binding transcription factor activity"/>
    <property type="evidence" value="ECO:0007669"/>
    <property type="project" value="InterPro"/>
</dbReference>
<dbReference type="PANTHER" id="PTHR31839">
    <property type="entry name" value="DEHYDRATION-RESPONSIVE ELEMENT-BINDING PROTEIN 1D"/>
    <property type="match status" value="1"/>
</dbReference>
<feature type="compositionally biased region" description="Polar residues" evidence="8">
    <location>
        <begin position="141"/>
        <end position="161"/>
    </location>
</feature>
<keyword evidence="6" id="KW-0539">Nucleus</keyword>
<dbReference type="Pfam" id="PF00847">
    <property type="entry name" value="AP2"/>
    <property type="match status" value="1"/>
</dbReference>
<feature type="compositionally biased region" description="Acidic residues" evidence="8">
    <location>
        <begin position="162"/>
        <end position="172"/>
    </location>
</feature>
<evidence type="ECO:0000256" key="4">
    <source>
        <dbReference type="ARBA" id="ARBA00023159"/>
    </source>
</evidence>
<dbReference type="PRINTS" id="PR00367">
    <property type="entry name" value="ETHRSPELEMNT"/>
</dbReference>
<reference evidence="10" key="1">
    <citation type="submission" date="2023-03" db="EMBL/GenBank/DDBJ databases">
        <authorList>
            <person name="Julca I."/>
        </authorList>
    </citation>
    <scope>NUCLEOTIDE SEQUENCE</scope>
</reference>
<evidence type="ECO:0000256" key="8">
    <source>
        <dbReference type="SAM" id="MobiDB-lite"/>
    </source>
</evidence>
<dbReference type="InterPro" id="IPR001471">
    <property type="entry name" value="AP2/ERF_dom"/>
</dbReference>
<accession>A0AAV1CFL5</accession>
<keyword evidence="4" id="KW-0010">Activator</keyword>
<dbReference type="Gene3D" id="3.30.730.10">
    <property type="entry name" value="AP2/ERF domain"/>
    <property type="match status" value="1"/>
</dbReference>
<proteinExistence type="inferred from homology"/>
<comment type="similarity">
    <text evidence="7">Belongs to the AP2/ERF transcription factor family. ERF subfamily.</text>
</comment>
<feature type="compositionally biased region" description="Basic residues" evidence="8">
    <location>
        <begin position="32"/>
        <end position="45"/>
    </location>
</feature>
<evidence type="ECO:0000256" key="5">
    <source>
        <dbReference type="ARBA" id="ARBA00023163"/>
    </source>
</evidence>
<dbReference type="InterPro" id="IPR016177">
    <property type="entry name" value="DNA-bd_dom_sf"/>
</dbReference>
<dbReference type="CDD" id="cd00018">
    <property type="entry name" value="AP2"/>
    <property type="match status" value="1"/>
</dbReference>
<dbReference type="PROSITE" id="PS51032">
    <property type="entry name" value="AP2_ERF"/>
    <property type="match status" value="1"/>
</dbReference>
<comment type="subcellular location">
    <subcellularLocation>
        <location evidence="1">Nucleus</location>
    </subcellularLocation>
</comment>
<feature type="region of interest" description="Disordered" evidence="8">
    <location>
        <begin position="19"/>
        <end position="45"/>
    </location>
</feature>
<dbReference type="SUPFAM" id="SSF54171">
    <property type="entry name" value="DNA-binding domain"/>
    <property type="match status" value="1"/>
</dbReference>
<evidence type="ECO:0000313" key="10">
    <source>
        <dbReference type="EMBL" id="CAI9093933.1"/>
    </source>
</evidence>
<evidence type="ECO:0000256" key="7">
    <source>
        <dbReference type="ARBA" id="ARBA00024343"/>
    </source>
</evidence>
<keyword evidence="11" id="KW-1185">Reference proteome</keyword>
<name>A0AAV1CFL5_OLDCO</name>
<dbReference type="InterPro" id="IPR045277">
    <property type="entry name" value="DRE1A-I"/>
</dbReference>
<dbReference type="AlphaFoldDB" id="A0AAV1CFL5"/>
<evidence type="ECO:0000313" key="11">
    <source>
        <dbReference type="Proteomes" id="UP001161247"/>
    </source>
</evidence>